<dbReference type="GO" id="GO:0016671">
    <property type="term" value="F:oxidoreductase activity, acting on a sulfur group of donors, disulfide as acceptor"/>
    <property type="evidence" value="ECO:0007669"/>
    <property type="project" value="TreeGrafter"/>
</dbReference>
<protein>
    <recommendedName>
        <fullName evidence="2">DnaJ homolog subfamily C member 10</fullName>
    </recommendedName>
    <alternativeName>
        <fullName evidence="3">DnaJ homolog subfamily C member 16</fullName>
    </alternativeName>
    <alternativeName>
        <fullName evidence="6">Endoplasmic reticulum DNA J domain-containing protein 8</fullName>
    </alternativeName>
</protein>
<keyword evidence="12" id="KW-1185">Reference proteome</keyword>
<evidence type="ECO:0000259" key="9">
    <source>
        <dbReference type="PROSITE" id="PS51352"/>
    </source>
</evidence>
<dbReference type="SMART" id="SM00271">
    <property type="entry name" value="DnaJ"/>
    <property type="match status" value="1"/>
</dbReference>
<dbReference type="EnsemblMetazoa" id="CapteT228052">
    <property type="protein sequence ID" value="CapteP228052"/>
    <property type="gene ID" value="CapteG228052"/>
</dbReference>
<reference evidence="11" key="3">
    <citation type="submission" date="2015-06" db="UniProtKB">
        <authorList>
            <consortium name="EnsemblMetazoa"/>
        </authorList>
    </citation>
    <scope>IDENTIFICATION</scope>
</reference>
<feature type="signal peptide" evidence="7">
    <location>
        <begin position="1"/>
        <end position="23"/>
    </location>
</feature>
<dbReference type="PROSITE" id="PS51352">
    <property type="entry name" value="THIOREDOXIN_2"/>
    <property type="match status" value="3"/>
</dbReference>
<dbReference type="Gene3D" id="3.40.30.10">
    <property type="entry name" value="Glutaredoxin"/>
    <property type="match status" value="6"/>
</dbReference>
<comment type="subcellular location">
    <subcellularLocation>
        <location evidence="1">Endoplasmic reticulum membrane</location>
        <topology evidence="1">Single-pass type IV membrane protein</topology>
    </subcellularLocation>
</comment>
<evidence type="ECO:0000256" key="7">
    <source>
        <dbReference type="SAM" id="SignalP"/>
    </source>
</evidence>
<dbReference type="GO" id="GO:0015035">
    <property type="term" value="F:protein-disulfide reductase activity"/>
    <property type="evidence" value="ECO:0007669"/>
    <property type="project" value="TreeGrafter"/>
</dbReference>
<dbReference type="PROSITE" id="PS00636">
    <property type="entry name" value="DNAJ_1"/>
    <property type="match status" value="1"/>
</dbReference>
<dbReference type="Pfam" id="PF00085">
    <property type="entry name" value="Thioredoxin"/>
    <property type="match status" value="4"/>
</dbReference>
<dbReference type="FunFam" id="1.10.287.110:FF:000029">
    <property type="entry name" value="DnaJ homolog subfamily C member 10"/>
    <property type="match status" value="1"/>
</dbReference>
<dbReference type="PRINTS" id="PR00625">
    <property type="entry name" value="JDOMAIN"/>
</dbReference>
<dbReference type="SUPFAM" id="SSF46565">
    <property type="entry name" value="Chaperone J-domain"/>
    <property type="match status" value="1"/>
</dbReference>
<evidence type="ECO:0000313" key="11">
    <source>
        <dbReference type="EnsemblMetazoa" id="CapteP228052"/>
    </source>
</evidence>
<feature type="domain" description="J" evidence="8">
    <location>
        <begin position="25"/>
        <end position="90"/>
    </location>
</feature>
<evidence type="ECO:0000256" key="4">
    <source>
        <dbReference type="ARBA" id="ARBA00023006"/>
    </source>
</evidence>
<feature type="domain" description="Thioredoxin" evidence="9">
    <location>
        <begin position="501"/>
        <end position="650"/>
    </location>
</feature>
<dbReference type="Proteomes" id="UP000014760">
    <property type="component" value="Unassembled WGS sequence"/>
</dbReference>
<dbReference type="InterPro" id="IPR036249">
    <property type="entry name" value="Thioredoxin-like_sf"/>
</dbReference>
<dbReference type="CDD" id="cd06257">
    <property type="entry name" value="DnaJ"/>
    <property type="match status" value="1"/>
</dbReference>
<dbReference type="InterPro" id="IPR017937">
    <property type="entry name" value="Thioredoxin_CS"/>
</dbReference>
<dbReference type="PROSITE" id="PS50076">
    <property type="entry name" value="DNAJ_2"/>
    <property type="match status" value="1"/>
</dbReference>
<dbReference type="STRING" id="283909.R7TG96"/>
<reference evidence="12" key="1">
    <citation type="submission" date="2012-12" db="EMBL/GenBank/DDBJ databases">
        <authorList>
            <person name="Hellsten U."/>
            <person name="Grimwood J."/>
            <person name="Chapman J.A."/>
            <person name="Shapiro H."/>
            <person name="Aerts A."/>
            <person name="Otillar R.P."/>
            <person name="Terry A.Y."/>
            <person name="Boore J.L."/>
            <person name="Simakov O."/>
            <person name="Marletaz F."/>
            <person name="Cho S.-J."/>
            <person name="Edsinger-Gonzales E."/>
            <person name="Havlak P."/>
            <person name="Kuo D.-H."/>
            <person name="Larsson T."/>
            <person name="Lv J."/>
            <person name="Arendt D."/>
            <person name="Savage R."/>
            <person name="Osoegawa K."/>
            <person name="de Jong P."/>
            <person name="Lindberg D.R."/>
            <person name="Seaver E.C."/>
            <person name="Weisblat D.A."/>
            <person name="Putnam N.H."/>
            <person name="Grigoriev I.V."/>
            <person name="Rokhsar D.S."/>
        </authorList>
    </citation>
    <scope>NUCLEOTIDE SEQUENCE</scope>
    <source>
        <strain evidence="12">I ESC-2004</strain>
    </source>
</reference>
<gene>
    <name evidence="10" type="ORF">CAPTEDRAFT_228052</name>
</gene>
<evidence type="ECO:0000256" key="2">
    <source>
        <dbReference type="ARBA" id="ARBA00020920"/>
    </source>
</evidence>
<dbReference type="GO" id="GO:0051787">
    <property type="term" value="F:misfolded protein binding"/>
    <property type="evidence" value="ECO:0007669"/>
    <property type="project" value="TreeGrafter"/>
</dbReference>
<dbReference type="GO" id="GO:0036498">
    <property type="term" value="P:IRE1-mediated unfolded protein response"/>
    <property type="evidence" value="ECO:0007669"/>
    <property type="project" value="TreeGrafter"/>
</dbReference>
<evidence type="ECO:0000256" key="5">
    <source>
        <dbReference type="ARBA" id="ARBA00035002"/>
    </source>
</evidence>
<organism evidence="10">
    <name type="scientific">Capitella teleta</name>
    <name type="common">Polychaete worm</name>
    <dbReference type="NCBI Taxonomy" id="283909"/>
    <lineage>
        <taxon>Eukaryota</taxon>
        <taxon>Metazoa</taxon>
        <taxon>Spiralia</taxon>
        <taxon>Lophotrochozoa</taxon>
        <taxon>Annelida</taxon>
        <taxon>Polychaeta</taxon>
        <taxon>Sedentaria</taxon>
        <taxon>Scolecida</taxon>
        <taxon>Capitellidae</taxon>
        <taxon>Capitella</taxon>
    </lineage>
</organism>
<evidence type="ECO:0000256" key="6">
    <source>
        <dbReference type="ARBA" id="ARBA00035043"/>
    </source>
</evidence>
<keyword evidence="7" id="KW-0732">Signal</keyword>
<dbReference type="CDD" id="cd02961">
    <property type="entry name" value="PDI_a_family"/>
    <property type="match status" value="1"/>
</dbReference>
<name>R7TG96_CAPTE</name>
<dbReference type="SUPFAM" id="SSF52833">
    <property type="entry name" value="Thioredoxin-like"/>
    <property type="match status" value="6"/>
</dbReference>
<dbReference type="FunFam" id="3.40.30.10:FF:000087">
    <property type="entry name" value="DnaJ homolog subfamily C member 10"/>
    <property type="match status" value="1"/>
</dbReference>
<dbReference type="Pfam" id="PF00226">
    <property type="entry name" value="DnaJ"/>
    <property type="match status" value="1"/>
</dbReference>
<dbReference type="OrthoDB" id="5810603at2759"/>
<dbReference type="Gene3D" id="1.10.287.110">
    <property type="entry name" value="DnaJ domain"/>
    <property type="match status" value="1"/>
</dbReference>
<evidence type="ECO:0000313" key="10">
    <source>
        <dbReference type="EMBL" id="ELT92793.1"/>
    </source>
</evidence>
<sequence>MRLLACHVTRVIILLLALGSALAEDFYQLLGVSRQANAREIRKAFKKIALEKHPDKNTDDPNANDLFVRINRAYEVLKDEDLRKKYDQFGEDGLKEDGPSGRGFHSWNFYKQDFGIYDEDQEIITLNKADFEQSVENTKDIWFVNFYSPRCSHCHETAPSWREMARELEGVLRIGAVNCGDEWALCRQLGIRSYPTLAMFPKNEKYSGQRQTDLLVEFALKHVGATMHKLTPSSFDAQIKKRNTLPWLISYCGDGGDCLEASTSTKVAAMLSDLVNVGLVDCHVNTAVCDQMGVDHGTYFYETGKVLKGQGSAISSLFAREVALAILALLPDLAEAKGSDIEQSIEKKEAMLVHFVEGQVTDLDLRKLPVLLSPIKVWRLDCKQSRSLCNNLHVHKFPTYTVFKKGGGHEIHHGRQTAHDIAAFAKDSAETPVRVLSPKDFPAATQSAEPWFIDFYAPWCPPCMRLLPEFRKASKEMSNIHFGTVDCSVHGNLCSQYGVKSYPTTMFYNQSTPHQFDGHHHASHIVEFLQDMLNPPVVSLDADSFDKLVIKRSKDELWLVDFFAPWCGPCRQLEPEWRQLAKATKTHSVIRVGSVNCDQHKAVCTKYKVQSYPNIRAYVPGKQGTTHFQEYNQFFRDAQSIRSWAQQLLPSKVINLNPKKFQEILSSKEPWVVDFFAPWCGPCQMFAPEFENVATMLEGRVKAGKVNCDQYGSLCQQVGLRGYPTVRFYIGSSGKKQASSGEDLRIDTAQIMRYIDNRVRSKNLILEQLLIKTIERIEFFAIWWAQCILVKRAIRLVLKNMQQNYGNLEYCSMSVIGLLTKEIAQ</sequence>
<dbReference type="AlphaFoldDB" id="R7TG96"/>
<comment type="function">
    <text evidence="5">Plays an important role in regulating the size of autophagosomes during the formation process.</text>
</comment>
<dbReference type="InterPro" id="IPR052460">
    <property type="entry name" value="ER_disulfide_reductase"/>
</dbReference>
<reference evidence="10 12" key="2">
    <citation type="journal article" date="2013" name="Nature">
        <title>Insights into bilaterian evolution from three spiralian genomes.</title>
        <authorList>
            <person name="Simakov O."/>
            <person name="Marletaz F."/>
            <person name="Cho S.J."/>
            <person name="Edsinger-Gonzales E."/>
            <person name="Havlak P."/>
            <person name="Hellsten U."/>
            <person name="Kuo D.H."/>
            <person name="Larsson T."/>
            <person name="Lv J."/>
            <person name="Arendt D."/>
            <person name="Savage R."/>
            <person name="Osoegawa K."/>
            <person name="de Jong P."/>
            <person name="Grimwood J."/>
            <person name="Chapman J.A."/>
            <person name="Shapiro H."/>
            <person name="Aerts A."/>
            <person name="Otillar R.P."/>
            <person name="Terry A.Y."/>
            <person name="Boore J.L."/>
            <person name="Grigoriev I.V."/>
            <person name="Lindberg D.R."/>
            <person name="Seaver E.C."/>
            <person name="Weisblat D.A."/>
            <person name="Putnam N.H."/>
            <person name="Rokhsar D.S."/>
        </authorList>
    </citation>
    <scope>NUCLEOTIDE SEQUENCE</scope>
    <source>
        <strain evidence="10 12">I ESC-2004</strain>
    </source>
</reference>
<dbReference type="PANTHER" id="PTHR44340:SF1">
    <property type="entry name" value="DNAJ HOMOLOG SUBFAMILY C MEMBER 10"/>
    <property type="match status" value="1"/>
</dbReference>
<dbReference type="InterPro" id="IPR013766">
    <property type="entry name" value="Thioredoxin_domain"/>
</dbReference>
<dbReference type="EMBL" id="KB310004">
    <property type="protein sequence ID" value="ELT92793.1"/>
    <property type="molecule type" value="Genomic_DNA"/>
</dbReference>
<dbReference type="PROSITE" id="PS00194">
    <property type="entry name" value="THIOREDOXIN_1"/>
    <property type="match status" value="3"/>
</dbReference>
<dbReference type="EMBL" id="AMQN01002771">
    <property type="status" value="NOT_ANNOTATED_CDS"/>
    <property type="molecule type" value="Genomic_DNA"/>
</dbReference>
<dbReference type="GO" id="GO:0006914">
    <property type="term" value="P:autophagy"/>
    <property type="evidence" value="ECO:0007669"/>
    <property type="project" value="UniProtKB-KW"/>
</dbReference>
<evidence type="ECO:0000259" key="8">
    <source>
        <dbReference type="PROSITE" id="PS50076"/>
    </source>
</evidence>
<dbReference type="InterPro" id="IPR018253">
    <property type="entry name" value="DnaJ_domain_CS"/>
</dbReference>
<feature type="chain" id="PRO_5008786967" description="DnaJ homolog subfamily C member 10" evidence="7">
    <location>
        <begin position="24"/>
        <end position="825"/>
    </location>
</feature>
<dbReference type="HOGENOM" id="CLU_023279_0_0_1"/>
<dbReference type="InterPro" id="IPR001623">
    <property type="entry name" value="DnaJ_domain"/>
</dbReference>
<evidence type="ECO:0000256" key="1">
    <source>
        <dbReference type="ARBA" id="ARBA00004163"/>
    </source>
</evidence>
<evidence type="ECO:0000256" key="3">
    <source>
        <dbReference type="ARBA" id="ARBA00020921"/>
    </source>
</evidence>
<feature type="domain" description="Thioredoxin" evidence="9">
    <location>
        <begin position="651"/>
        <end position="760"/>
    </location>
</feature>
<dbReference type="OMA" id="APTWRKF"/>
<dbReference type="GO" id="GO:0005789">
    <property type="term" value="C:endoplasmic reticulum membrane"/>
    <property type="evidence" value="ECO:0007669"/>
    <property type="project" value="UniProtKB-SubCell"/>
</dbReference>
<feature type="domain" description="Thioredoxin" evidence="9">
    <location>
        <begin position="105"/>
        <end position="225"/>
    </location>
</feature>
<evidence type="ECO:0000313" key="12">
    <source>
        <dbReference type="Proteomes" id="UP000014760"/>
    </source>
</evidence>
<dbReference type="GO" id="GO:0005788">
    <property type="term" value="C:endoplasmic reticulum lumen"/>
    <property type="evidence" value="ECO:0007669"/>
    <property type="project" value="TreeGrafter"/>
</dbReference>
<accession>R7TG96</accession>
<proteinExistence type="predicted"/>
<dbReference type="PANTHER" id="PTHR44340">
    <property type="entry name" value="DNAJ HOMOLOG SUBFAMILY C MEMBER 10"/>
    <property type="match status" value="1"/>
</dbReference>
<keyword evidence="4" id="KW-0072">Autophagy</keyword>
<dbReference type="InterPro" id="IPR036869">
    <property type="entry name" value="J_dom_sf"/>
</dbReference>